<dbReference type="CDD" id="cd05379">
    <property type="entry name" value="CAP_bacterial"/>
    <property type="match status" value="1"/>
</dbReference>
<dbReference type="Pfam" id="PF00188">
    <property type="entry name" value="CAP"/>
    <property type="match status" value="1"/>
</dbReference>
<proteinExistence type="predicted"/>
<dbReference type="PANTHER" id="PTHR31157">
    <property type="entry name" value="SCP DOMAIN-CONTAINING PROTEIN"/>
    <property type="match status" value="1"/>
</dbReference>
<dbReference type="EMBL" id="JBBYAF010000012">
    <property type="protein sequence ID" value="MEL3972271.1"/>
    <property type="molecule type" value="Genomic_DNA"/>
</dbReference>
<gene>
    <name evidence="3" type="ORF">AAEO50_08275</name>
</gene>
<reference evidence="3 4" key="1">
    <citation type="submission" date="2024-04" db="EMBL/GenBank/DDBJ databases">
        <title>Bacillus oryzaecorticis sp. nov., a moderately halophilic bacterium isolated from rice husks.</title>
        <authorList>
            <person name="Zhu H.-S."/>
        </authorList>
    </citation>
    <scope>NUCLEOTIDE SEQUENCE [LARGE SCALE GENOMIC DNA]</scope>
    <source>
        <strain evidence="3 4">ZC255</strain>
    </source>
</reference>
<comment type="caution">
    <text evidence="3">The sequence shown here is derived from an EMBL/GenBank/DDBJ whole genome shotgun (WGS) entry which is preliminary data.</text>
</comment>
<accession>A0ABU9K849</accession>
<evidence type="ECO:0000313" key="4">
    <source>
        <dbReference type="Proteomes" id="UP001389717"/>
    </source>
</evidence>
<dbReference type="InterPro" id="IPR035940">
    <property type="entry name" value="CAP_sf"/>
</dbReference>
<evidence type="ECO:0000259" key="1">
    <source>
        <dbReference type="Pfam" id="PF00188"/>
    </source>
</evidence>
<dbReference type="InterPro" id="IPR014044">
    <property type="entry name" value="CAP_dom"/>
</dbReference>
<dbReference type="RefSeq" id="WP_341982376.1">
    <property type="nucleotide sequence ID" value="NZ_JBBYAF010000012.1"/>
</dbReference>
<dbReference type="SUPFAM" id="SSF55797">
    <property type="entry name" value="PR-1-like"/>
    <property type="match status" value="1"/>
</dbReference>
<dbReference type="InterPro" id="IPR029410">
    <property type="entry name" value="CAP_assoc"/>
</dbReference>
<sequence length="380" mass="43581">MFILKRLLLLIVIIFIAYGSKPVWEERVHATGLESMLSKIEEMKNSPKVQDAFEQFYNDVNLLLIKFDESFRDLEDNAKNNTQGKDIDKPSLSAPDSQVFSIHNIELGDSRTEVEKELGKPQRNTLNEYGVSWHTYHENFQNFLMVSYDTEQKVNGLYTNQDILTSSAGIKMDSPKKAVHSQLGDPLDKIRKGLTVYQLQNNGEHDVFQVDGSYVTVFYDKHEKDSVTAVQIIDENLEQNKQGFYTEPSPELKEGFELQLFDLTNAARVNHGLHPLTWNDQVRETARKHSLDMADHNYFSHTNREGASPFERMEADQVAFRTAGENLAYGQMSSIFAHEGLMNSKGHRENILQTHYEYLGIGVAFNGDSQPYFTENFFSR</sequence>
<dbReference type="Pfam" id="PF14504">
    <property type="entry name" value="CAP_assoc_N"/>
    <property type="match status" value="1"/>
</dbReference>
<evidence type="ECO:0000259" key="2">
    <source>
        <dbReference type="Pfam" id="PF14504"/>
    </source>
</evidence>
<protein>
    <submittedName>
        <fullName evidence="3">CAP domain-containing protein</fullName>
    </submittedName>
</protein>
<dbReference type="PANTHER" id="PTHR31157:SF1">
    <property type="entry name" value="SCP DOMAIN-CONTAINING PROTEIN"/>
    <property type="match status" value="1"/>
</dbReference>
<organism evidence="3 4">
    <name type="scientific">Rossellomorea oryzaecorticis</name>
    <dbReference type="NCBI Taxonomy" id="1396505"/>
    <lineage>
        <taxon>Bacteria</taxon>
        <taxon>Bacillati</taxon>
        <taxon>Bacillota</taxon>
        <taxon>Bacilli</taxon>
        <taxon>Bacillales</taxon>
        <taxon>Bacillaceae</taxon>
        <taxon>Rossellomorea</taxon>
    </lineage>
</organism>
<feature type="domain" description="CAP-associated" evidence="2">
    <location>
        <begin position="107"/>
        <end position="244"/>
    </location>
</feature>
<dbReference type="Proteomes" id="UP001389717">
    <property type="component" value="Unassembled WGS sequence"/>
</dbReference>
<keyword evidence="4" id="KW-1185">Reference proteome</keyword>
<evidence type="ECO:0000313" key="3">
    <source>
        <dbReference type="EMBL" id="MEL3972271.1"/>
    </source>
</evidence>
<name>A0ABU9K849_9BACI</name>
<dbReference type="Gene3D" id="3.40.33.10">
    <property type="entry name" value="CAP"/>
    <property type="match status" value="1"/>
</dbReference>
<feature type="domain" description="SCP" evidence="1">
    <location>
        <begin position="261"/>
        <end position="377"/>
    </location>
</feature>